<evidence type="ECO:0000256" key="1">
    <source>
        <dbReference type="SAM" id="Coils"/>
    </source>
</evidence>
<comment type="caution">
    <text evidence="2">The sequence shown here is derived from an EMBL/GenBank/DDBJ whole genome shotgun (WGS) entry which is preliminary data.</text>
</comment>
<dbReference type="Proteomes" id="UP001208570">
    <property type="component" value="Unassembled WGS sequence"/>
</dbReference>
<organism evidence="2 3">
    <name type="scientific">Paralvinella palmiformis</name>
    <dbReference type="NCBI Taxonomy" id="53620"/>
    <lineage>
        <taxon>Eukaryota</taxon>
        <taxon>Metazoa</taxon>
        <taxon>Spiralia</taxon>
        <taxon>Lophotrochozoa</taxon>
        <taxon>Annelida</taxon>
        <taxon>Polychaeta</taxon>
        <taxon>Sedentaria</taxon>
        <taxon>Canalipalpata</taxon>
        <taxon>Terebellida</taxon>
        <taxon>Terebelliformia</taxon>
        <taxon>Alvinellidae</taxon>
        <taxon>Paralvinella</taxon>
    </lineage>
</organism>
<keyword evidence="1" id="KW-0175">Coiled coil</keyword>
<accession>A0AAD9NDA7</accession>
<protein>
    <submittedName>
        <fullName evidence="2">Uncharacterized protein</fullName>
    </submittedName>
</protein>
<dbReference type="EMBL" id="JAODUP010000045">
    <property type="protein sequence ID" value="KAK2165790.1"/>
    <property type="molecule type" value="Genomic_DNA"/>
</dbReference>
<dbReference type="AlphaFoldDB" id="A0AAD9NDA7"/>
<feature type="coiled-coil region" evidence="1">
    <location>
        <begin position="19"/>
        <end position="46"/>
    </location>
</feature>
<evidence type="ECO:0000313" key="3">
    <source>
        <dbReference type="Proteomes" id="UP001208570"/>
    </source>
</evidence>
<feature type="coiled-coil region" evidence="1">
    <location>
        <begin position="135"/>
        <end position="169"/>
    </location>
</feature>
<name>A0AAD9NDA7_9ANNE</name>
<proteinExistence type="predicted"/>
<reference evidence="2" key="1">
    <citation type="journal article" date="2023" name="Mol. Biol. Evol.">
        <title>Third-Generation Sequencing Reveals the Adaptive Role of the Epigenome in Three Deep-Sea Polychaetes.</title>
        <authorList>
            <person name="Perez M."/>
            <person name="Aroh O."/>
            <person name="Sun Y."/>
            <person name="Lan Y."/>
            <person name="Juniper S.K."/>
            <person name="Young C.R."/>
            <person name="Angers B."/>
            <person name="Qian P.Y."/>
        </authorList>
    </citation>
    <scope>NUCLEOTIDE SEQUENCE</scope>
    <source>
        <strain evidence="2">P08H-3</strain>
    </source>
</reference>
<evidence type="ECO:0000313" key="2">
    <source>
        <dbReference type="EMBL" id="KAK2165790.1"/>
    </source>
</evidence>
<sequence length="189" mass="22169">MIVIAYMIVIPGTIKRLKREELVTLYKERMAELKKLNDQNRKIQDILDPLGDVLEEVQVPFDCFGYASQDLASAIEKCLKKYDKRYVIVQKCLFAGSVIEQLVIANQRASVAQQHIQSQRKYYENTPLEKMWDKIKVFNRNIEQAESQLKIQKKKIEDLREAYNKAKATCICFRYAKYKKMIEVASSYD</sequence>
<keyword evidence="3" id="KW-1185">Reference proteome</keyword>
<gene>
    <name evidence="2" type="ORF">LSH36_45g06046</name>
</gene>